<name>A0ABY0C1A4_9GAMM</name>
<sequence length="98" mass="11499">MYPEDIERWINEKFAEPERAKAALAPLAGMEFQRERVMRSILSLSESDYDSVVAWARKAKANPKHVIGLAEYDNREVRKFNFHNELFSQKPYSYTDEA</sequence>
<gene>
    <name evidence="1" type="ORF">CWE12_01230</name>
</gene>
<reference evidence="1 2" key="1">
    <citation type="journal article" date="2018" name="Front. Microbiol.">
        <title>Genome-Based Analysis Reveals the Taxonomy and Diversity of the Family Idiomarinaceae.</title>
        <authorList>
            <person name="Liu Y."/>
            <person name="Lai Q."/>
            <person name="Shao Z."/>
        </authorList>
    </citation>
    <scope>NUCLEOTIDE SEQUENCE [LARGE SCALE GENOMIC DNA]</scope>
    <source>
        <strain evidence="1 2">GBSy1</strain>
    </source>
</reference>
<evidence type="ECO:0000313" key="2">
    <source>
        <dbReference type="Proteomes" id="UP000287410"/>
    </source>
</evidence>
<dbReference type="Proteomes" id="UP000287410">
    <property type="component" value="Unassembled WGS sequence"/>
</dbReference>
<keyword evidence="2" id="KW-1185">Reference proteome</keyword>
<dbReference type="RefSeq" id="WP_126787758.1">
    <property type="nucleotide sequence ID" value="NZ_PIPN01000001.1"/>
</dbReference>
<comment type="caution">
    <text evidence="1">The sequence shown here is derived from an EMBL/GenBank/DDBJ whole genome shotgun (WGS) entry which is preliminary data.</text>
</comment>
<proteinExistence type="predicted"/>
<protein>
    <submittedName>
        <fullName evidence="1">Uncharacterized protein</fullName>
    </submittedName>
</protein>
<evidence type="ECO:0000313" key="1">
    <source>
        <dbReference type="EMBL" id="RUO31650.1"/>
    </source>
</evidence>
<dbReference type="EMBL" id="PIPN01000001">
    <property type="protein sequence ID" value="RUO31650.1"/>
    <property type="molecule type" value="Genomic_DNA"/>
</dbReference>
<accession>A0ABY0C1A4</accession>
<organism evidence="1 2">
    <name type="scientific">Aliidiomarina sedimenti</name>
    <dbReference type="NCBI Taxonomy" id="1933879"/>
    <lineage>
        <taxon>Bacteria</taxon>
        <taxon>Pseudomonadati</taxon>
        <taxon>Pseudomonadota</taxon>
        <taxon>Gammaproteobacteria</taxon>
        <taxon>Alteromonadales</taxon>
        <taxon>Idiomarinaceae</taxon>
        <taxon>Aliidiomarina</taxon>
    </lineage>
</organism>